<dbReference type="PROSITE" id="PS00606">
    <property type="entry name" value="KS3_1"/>
    <property type="match status" value="1"/>
</dbReference>
<evidence type="ECO:0000256" key="4">
    <source>
        <dbReference type="ARBA" id="ARBA00022679"/>
    </source>
</evidence>
<keyword evidence="4" id="KW-0808">Transferase</keyword>
<gene>
    <name evidence="14" type="ORF">PS467_35050</name>
</gene>
<dbReference type="CDD" id="cd00833">
    <property type="entry name" value="PKS"/>
    <property type="match status" value="1"/>
</dbReference>
<evidence type="ECO:0000256" key="3">
    <source>
        <dbReference type="ARBA" id="ARBA00022553"/>
    </source>
</evidence>
<evidence type="ECO:0000256" key="2">
    <source>
        <dbReference type="ARBA" id="ARBA00022450"/>
    </source>
</evidence>
<dbReference type="SUPFAM" id="SSF52151">
    <property type="entry name" value="FabD/lysophospholipase-like"/>
    <property type="match status" value="1"/>
</dbReference>
<dbReference type="SMART" id="SM00826">
    <property type="entry name" value="PKS_DH"/>
    <property type="match status" value="1"/>
</dbReference>
<dbReference type="InterPro" id="IPR049551">
    <property type="entry name" value="PKS_DH_C"/>
</dbReference>
<feature type="compositionally biased region" description="Gly residues" evidence="10">
    <location>
        <begin position="1615"/>
        <end position="1628"/>
    </location>
</feature>
<evidence type="ECO:0000256" key="1">
    <source>
        <dbReference type="ARBA" id="ARBA00004792"/>
    </source>
</evidence>
<keyword evidence="5" id="KW-0521">NADP</keyword>
<evidence type="ECO:0000259" key="11">
    <source>
        <dbReference type="PROSITE" id="PS50075"/>
    </source>
</evidence>
<dbReference type="Gene3D" id="1.10.1200.10">
    <property type="entry name" value="ACP-like"/>
    <property type="match status" value="1"/>
</dbReference>
<dbReference type="CDD" id="cd05195">
    <property type="entry name" value="enoyl_red"/>
    <property type="match status" value="1"/>
</dbReference>
<dbReference type="InterPro" id="IPR014030">
    <property type="entry name" value="Ketoacyl_synth_N"/>
</dbReference>
<dbReference type="PANTHER" id="PTHR43775">
    <property type="entry name" value="FATTY ACID SYNTHASE"/>
    <property type="match status" value="1"/>
</dbReference>
<dbReference type="SMART" id="SM00823">
    <property type="entry name" value="PKS_PP"/>
    <property type="match status" value="1"/>
</dbReference>
<evidence type="ECO:0000256" key="6">
    <source>
        <dbReference type="ARBA" id="ARBA00023194"/>
    </source>
</evidence>
<dbReference type="Gene3D" id="3.40.47.10">
    <property type="match status" value="1"/>
</dbReference>
<sequence length="2449" mass="258366">MSEQKKYIRTAAPFARAERSDDIAIIGLSCRLPGGITDPEELWAALATGRDLVGEVPADRFDTRRFVDPDPRRPGKTYSAAGGFLEDITGFDAAFFGLSPREASRMDPQQRLLLEMAQEALDDAGVDPGTLAGTDSGVYVGVSNGNYGQLQSAHPETITAYTIAGSALCNTANRISHLFDLRGPSMAVDTACSSSLFALHQACVQLRAGDGEVALACGINLLLNPGDFVGFSKASMQSRSGRCRPFSANADGYVRAEGGAVVVLKRLADARRDGDTVHAVVLGTGVGSDGRTPGLSLPSAEAQEHLIRRVHRRAGVRPEDVSYVEAHGTGTLVGDPLECQALGRALGMHRGTPLPVGSVKSNVGHLESGAGIAGLLKAVLMLRHGVIPESLHAEPLNPAIDFSAWGLEPVTAPRPLEAGALAVNSFGFGGANAHAVLGPPPAPSVPAPPKTASLPVLVSAATPEALTEAVRRTAARLREPGSFYDLAFTSCLRRGHHRERVAVLADSADQAATLLETVAQGTPVPGGAAAGASAGPVAFVYSGNGAQWAGMGADLLDTEPAFRDAVAEVDAELAGRLGWSVLAALRSAAPELERTEVAQPLLFAVQVGLTALLAERGIRPAAVAGHSVGEVAAAYACGVLDLATACRVTVERSLAQVATAGGGRMAAVGLPADGIAELLTGSGLELAAVNSPDDVTLAGNAEELSALGDELRRRGVFFRDLDLDYAFHSRSMDPIRDRVHTALAGLAPHAGSVPFVSTVTGGTLPGTQLTTGYWWRNVREPVLFASAVRALVEEHGCGTLVEIGPHPVLRGYLRKQCATADRPVTTVGTLVRRAPGPDALRTTCATVLAAGAEVDWDTWFPVPGRVVPLPAYPWQREHHFNGAPDWWSARSGAGQASGHALLGDRLPSVEPTWQTPVEPSRLGWVGDHRVSGAVVMPGAAYLEMALAAGRIVREGEVEITGLDIGKALVLPWDDPDMDVTVQTWLSGEVARVASRRRDEDWQEHARGRVRRLPGGPPAPLDVPGIRKAATSEVSGDAHYARMRQVELAYGAAFRGVQRLAVGDDTVLVDYTNPGGAQGFHVHPALVDCALQAIWALFPQVENGQVHQFLPAGFERVRLWRTPADRGVALVRTRGLSLREAVVDITIADPDGTVAMELGGVTVRRNKGAASGVHRIVTTLRAAPLPGATGPAGLPSATALAAARTAEIEALTTALRRHDSHSFVRRVKHLTAHFVVAALAELEAAGARPRNRRLHHRLRSLAEREGVLGRSPEPRRLVSELLRDFPAMAPDVLMYARCGPQLAGVLTGDVDPMRLLFSDTERLAELHYTTSVGHQYLNRIARELITGLVEAWPADRPLRILEVGAGTGSTTAWLLPRLPAARTTYTYTDVSSAFFPRARNRFAEHRFLDYRTLDLDRDPAAQGFATGSFDLVIAANVLHATTDVRRALGHVRELLDTGGRLLAVEFHDNDLFAPCYGLLASADDFTDTDLREDILLAREQWPDVLRSAGFDGVAQLGADPTCSVLFADRAGRAPLAPAPTPPDTAPGHFLVVADGIGADGIGELPDAVAARLRTLGRTVTRLDASNDAARWGAALASTEESTGILVLLGDETADDGPGGEAAGGEGSGGEGEDTVELVVRQAAVLRAMVTACQALPEHRDVHAWVLTGGEHTAVPERPAPAAAWAQARTLTSENPLLRVRRIAVTPGATAADVCAELLAGTDEDEVVLTAGGRFVPRVAERRTATHPVRPFALAMPDGGLAWTAVDVPEPGPGEVVIEVRAAALNYADVMVSRGLVPPMAETPDTGVPLLGSECAGVVVRVGTGVTDRAVGDRVMVPHAGSLASHLRCRARLTIPVPEGMSCTEAATIPTVFATVHYGLDYLARLRPGETILVHGAAGGVGLAALRYAEHVGATVIATAGSPAKRQLLRLLGYRHVLDSRGLGFADEVREITAGRGVDVVLNSVAGEALGRGMELLRPHGRFVELGKRDVLADNALALRPFSRDLAFFGVDLTSLLKGDGEVAERLIAELTERVGAGVYRPLPHMTYPADQIAEAMALLRDSRHIGKIVITFDPAEPVPVRIPRPPVALDPEATYLVTGGLGGFGAATALWLARCGARHLALASRGGAAHPEAGAVIERIAAEGATATAYATDITDPAATRRLVDAIEATGRPLRGVINSAMVLDDVLDDAVAVELDDERTRAVVSPKLAGTAHLDQVTRDLPLDFFVFYSSISALAGNLRQSTYAAGNLAGEAIIRQRRAAGLPGLAVQWCAISDTGYVDRAGMAETMRQAGFGELDSEAATRLLGEFITDPDVDVIMVGNTDWSQTAKLLPTVAAPRFTEVLPAREATVDDAEGNVPERVRSVAEPEALGIVTDVLVSALATVLQTTPERIDPNTRLDQLGLESLMAAELSSVLQRRLGCVVPSMELVTATGVRQLAPRLLGRIRRGA</sequence>
<dbReference type="InterPro" id="IPR049900">
    <property type="entry name" value="PKS_mFAS_DH"/>
</dbReference>
<feature type="region of interest" description="C-terminal hotdog fold" evidence="9">
    <location>
        <begin position="1030"/>
        <end position="1171"/>
    </location>
</feature>
<evidence type="ECO:0000256" key="7">
    <source>
        <dbReference type="ARBA" id="ARBA00023268"/>
    </source>
</evidence>
<feature type="domain" description="PKS/mFAS DH" evidence="13">
    <location>
        <begin position="899"/>
        <end position="1171"/>
    </location>
</feature>
<dbReference type="SUPFAM" id="SSF53335">
    <property type="entry name" value="S-adenosyl-L-methionine-dependent methyltransferases"/>
    <property type="match status" value="1"/>
</dbReference>
<keyword evidence="3" id="KW-0597">Phosphoprotein</keyword>
<organism evidence="14 15">
    <name type="scientific">Streptomyces luomodiensis</name>
    <dbReference type="NCBI Taxonomy" id="3026192"/>
    <lineage>
        <taxon>Bacteria</taxon>
        <taxon>Bacillati</taxon>
        <taxon>Actinomycetota</taxon>
        <taxon>Actinomycetes</taxon>
        <taxon>Kitasatosporales</taxon>
        <taxon>Streptomycetaceae</taxon>
        <taxon>Streptomyces</taxon>
    </lineage>
</organism>
<dbReference type="InterPro" id="IPR050091">
    <property type="entry name" value="PKS_NRPS_Biosynth_Enz"/>
</dbReference>
<feature type="domain" description="Carrier" evidence="11">
    <location>
        <begin position="2368"/>
        <end position="2445"/>
    </location>
</feature>
<dbReference type="Proteomes" id="UP001305606">
    <property type="component" value="Chromosome"/>
</dbReference>
<dbReference type="InterPro" id="IPR009081">
    <property type="entry name" value="PP-bd_ACP"/>
</dbReference>
<keyword evidence="15" id="KW-1185">Reference proteome</keyword>
<dbReference type="PANTHER" id="PTHR43775:SF37">
    <property type="entry name" value="SI:DKEY-61P9.11"/>
    <property type="match status" value="1"/>
</dbReference>
<dbReference type="Gene3D" id="3.90.180.10">
    <property type="entry name" value="Medium-chain alcohol dehydrogenases, catalytic domain"/>
    <property type="match status" value="1"/>
</dbReference>
<dbReference type="SUPFAM" id="SSF50129">
    <property type="entry name" value="GroES-like"/>
    <property type="match status" value="1"/>
</dbReference>
<dbReference type="CDD" id="cd02440">
    <property type="entry name" value="AdoMet_MTases"/>
    <property type="match status" value="1"/>
</dbReference>
<evidence type="ECO:0000256" key="5">
    <source>
        <dbReference type="ARBA" id="ARBA00022857"/>
    </source>
</evidence>
<dbReference type="Pfam" id="PF13602">
    <property type="entry name" value="ADH_zinc_N_2"/>
    <property type="match status" value="1"/>
</dbReference>
<dbReference type="InterPro" id="IPR016039">
    <property type="entry name" value="Thiolase-like"/>
</dbReference>
<dbReference type="InterPro" id="IPR020843">
    <property type="entry name" value="ER"/>
</dbReference>
<dbReference type="SMART" id="SM00829">
    <property type="entry name" value="PKS_ER"/>
    <property type="match status" value="1"/>
</dbReference>
<dbReference type="Pfam" id="PF21089">
    <property type="entry name" value="PKS_DH_N"/>
    <property type="match status" value="1"/>
</dbReference>
<evidence type="ECO:0000256" key="9">
    <source>
        <dbReference type="PROSITE-ProRule" id="PRU01363"/>
    </source>
</evidence>
<dbReference type="SUPFAM" id="SSF55048">
    <property type="entry name" value="Probable ACP-binding domain of malonyl-CoA ACP transacylase"/>
    <property type="match status" value="1"/>
</dbReference>
<dbReference type="InterPro" id="IPR016036">
    <property type="entry name" value="Malonyl_transacylase_ACP-bd"/>
</dbReference>
<dbReference type="InterPro" id="IPR016035">
    <property type="entry name" value="Acyl_Trfase/lysoPLipase"/>
</dbReference>
<dbReference type="InterPro" id="IPR049552">
    <property type="entry name" value="PKS_DH_N"/>
</dbReference>
<dbReference type="InterPro" id="IPR014031">
    <property type="entry name" value="Ketoacyl_synth_C"/>
</dbReference>
<dbReference type="InterPro" id="IPR036291">
    <property type="entry name" value="NAD(P)-bd_dom_sf"/>
</dbReference>
<feature type="region of interest" description="Disordered" evidence="10">
    <location>
        <begin position="1609"/>
        <end position="1631"/>
    </location>
</feature>
<name>A0ABY9V5T5_9ACTN</name>
<comment type="pathway">
    <text evidence="1">Antibiotic biosynthesis.</text>
</comment>
<keyword evidence="6" id="KW-0045">Antibiotic biosynthesis</keyword>
<dbReference type="InterPro" id="IPR018201">
    <property type="entry name" value="Ketoacyl_synth_AS"/>
</dbReference>
<dbReference type="Gene3D" id="3.40.50.150">
    <property type="entry name" value="Vaccinia Virus protein VP39"/>
    <property type="match status" value="1"/>
</dbReference>
<dbReference type="InterPro" id="IPR042104">
    <property type="entry name" value="PKS_dehydratase_sf"/>
</dbReference>
<dbReference type="Pfam" id="PF14765">
    <property type="entry name" value="PS-DH"/>
    <property type="match status" value="1"/>
</dbReference>
<dbReference type="InterPro" id="IPR057326">
    <property type="entry name" value="KR_dom"/>
</dbReference>
<dbReference type="Gene3D" id="3.40.366.10">
    <property type="entry name" value="Malonyl-Coenzyme A Acyl Carrier Protein, domain 2"/>
    <property type="match status" value="1"/>
</dbReference>
<dbReference type="Pfam" id="PF08659">
    <property type="entry name" value="KR"/>
    <property type="match status" value="1"/>
</dbReference>
<dbReference type="SUPFAM" id="SSF47336">
    <property type="entry name" value="ACP-like"/>
    <property type="match status" value="1"/>
</dbReference>
<dbReference type="SUPFAM" id="SSF53901">
    <property type="entry name" value="Thiolase-like"/>
    <property type="match status" value="1"/>
</dbReference>
<dbReference type="Pfam" id="PF02801">
    <property type="entry name" value="Ketoacyl-synt_C"/>
    <property type="match status" value="1"/>
</dbReference>
<evidence type="ECO:0000256" key="10">
    <source>
        <dbReference type="SAM" id="MobiDB-lite"/>
    </source>
</evidence>
<protein>
    <submittedName>
        <fullName evidence="14">SDR family NAD(P)-dependent oxidoreductase</fullName>
    </submittedName>
</protein>
<dbReference type="Gene3D" id="3.40.50.720">
    <property type="entry name" value="NAD(P)-binding Rossmann-like Domain"/>
    <property type="match status" value="3"/>
</dbReference>
<feature type="active site" description="Proton donor; for dehydratase activity" evidence="9">
    <location>
        <position position="1087"/>
    </location>
</feature>
<dbReference type="InterPro" id="IPR032821">
    <property type="entry name" value="PKS_assoc"/>
</dbReference>
<dbReference type="Pfam" id="PF08242">
    <property type="entry name" value="Methyltransf_12"/>
    <property type="match status" value="1"/>
</dbReference>
<feature type="region of interest" description="N-terminal hotdog fold" evidence="9">
    <location>
        <begin position="899"/>
        <end position="1016"/>
    </location>
</feature>
<proteinExistence type="predicted"/>
<evidence type="ECO:0000259" key="12">
    <source>
        <dbReference type="PROSITE" id="PS52004"/>
    </source>
</evidence>
<feature type="active site" description="Proton acceptor; for dehydratase activity" evidence="9">
    <location>
        <position position="928"/>
    </location>
</feature>
<dbReference type="InterPro" id="IPR001227">
    <property type="entry name" value="Ac_transferase_dom_sf"/>
</dbReference>
<dbReference type="SUPFAM" id="SSF51735">
    <property type="entry name" value="NAD(P)-binding Rossmann-fold domains"/>
    <property type="match status" value="3"/>
</dbReference>
<evidence type="ECO:0000259" key="13">
    <source>
        <dbReference type="PROSITE" id="PS52019"/>
    </source>
</evidence>
<dbReference type="InterPro" id="IPR029063">
    <property type="entry name" value="SAM-dependent_MTases_sf"/>
</dbReference>
<dbReference type="EMBL" id="CP117522">
    <property type="protein sequence ID" value="WNF00164.1"/>
    <property type="molecule type" value="Genomic_DNA"/>
</dbReference>
<dbReference type="PROSITE" id="PS52004">
    <property type="entry name" value="KS3_2"/>
    <property type="match status" value="1"/>
</dbReference>
<dbReference type="InterPro" id="IPR013968">
    <property type="entry name" value="PKS_KR"/>
</dbReference>
<dbReference type="Pfam" id="PF00550">
    <property type="entry name" value="PP-binding"/>
    <property type="match status" value="1"/>
</dbReference>
<keyword evidence="8" id="KW-0012">Acyltransferase</keyword>
<accession>A0ABY9V5T5</accession>
<dbReference type="Gene3D" id="3.30.70.3290">
    <property type="match status" value="1"/>
</dbReference>
<reference evidence="14 15" key="1">
    <citation type="submission" date="2023-02" db="EMBL/GenBank/DDBJ databases">
        <title>Streptomyces sp. SCA4-21 with antifungal activity against Fusarium oxysporum f. sp. cubense, Streptomyces sp. SCA2-17 with antifungal activity against Fusarium oxysporum f. sp. cubense.</title>
        <authorList>
            <person name="Qi D."/>
        </authorList>
    </citation>
    <scope>NUCLEOTIDE SEQUENCE [LARGE SCALE GENOMIC DNA]</scope>
    <source>
        <strain evidence="14 15">SCA4-21</strain>
    </source>
</reference>
<dbReference type="Pfam" id="PF16197">
    <property type="entry name" value="KAsynt_C_assoc"/>
    <property type="match status" value="1"/>
</dbReference>
<dbReference type="Pfam" id="PF00698">
    <property type="entry name" value="Acyl_transf_1"/>
    <property type="match status" value="1"/>
</dbReference>
<dbReference type="Gene3D" id="3.10.129.110">
    <property type="entry name" value="Polyketide synthase dehydratase"/>
    <property type="match status" value="1"/>
</dbReference>
<feature type="domain" description="Ketosynthase family 3 (KS3)" evidence="12">
    <location>
        <begin position="20"/>
        <end position="439"/>
    </location>
</feature>
<dbReference type="PROSITE" id="PS52019">
    <property type="entry name" value="PKS_MFAS_DH"/>
    <property type="match status" value="1"/>
</dbReference>
<dbReference type="InterPro" id="IPR020807">
    <property type="entry name" value="PKS_DH"/>
</dbReference>
<dbReference type="InterPro" id="IPR020806">
    <property type="entry name" value="PKS_PP-bd"/>
</dbReference>
<dbReference type="PROSITE" id="PS50075">
    <property type="entry name" value="CARRIER"/>
    <property type="match status" value="1"/>
</dbReference>
<dbReference type="SMART" id="SM00827">
    <property type="entry name" value="PKS_AT"/>
    <property type="match status" value="1"/>
</dbReference>
<dbReference type="InterPro" id="IPR020841">
    <property type="entry name" value="PKS_Beta-ketoAc_synthase_dom"/>
</dbReference>
<dbReference type="InterPro" id="IPR011032">
    <property type="entry name" value="GroES-like_sf"/>
</dbReference>
<dbReference type="RefSeq" id="WP_311038576.1">
    <property type="nucleotide sequence ID" value="NZ_CP117522.1"/>
</dbReference>
<dbReference type="InterPro" id="IPR013154">
    <property type="entry name" value="ADH-like_N"/>
</dbReference>
<dbReference type="InterPro" id="IPR014043">
    <property type="entry name" value="Acyl_transferase_dom"/>
</dbReference>
<evidence type="ECO:0000313" key="14">
    <source>
        <dbReference type="EMBL" id="WNF00164.1"/>
    </source>
</evidence>
<dbReference type="Pfam" id="PF00109">
    <property type="entry name" value="ketoacyl-synt"/>
    <property type="match status" value="1"/>
</dbReference>
<dbReference type="SMART" id="SM00822">
    <property type="entry name" value="PKS_KR"/>
    <property type="match status" value="1"/>
</dbReference>
<evidence type="ECO:0000313" key="15">
    <source>
        <dbReference type="Proteomes" id="UP001305606"/>
    </source>
</evidence>
<dbReference type="SMART" id="SM00825">
    <property type="entry name" value="PKS_KS"/>
    <property type="match status" value="1"/>
</dbReference>
<dbReference type="Pfam" id="PF08240">
    <property type="entry name" value="ADH_N"/>
    <property type="match status" value="1"/>
</dbReference>
<keyword evidence="7" id="KW-0511">Multifunctional enzyme</keyword>
<dbReference type="InterPro" id="IPR013217">
    <property type="entry name" value="Methyltransf_12"/>
</dbReference>
<keyword evidence="2" id="KW-0596">Phosphopantetheine</keyword>
<dbReference type="InterPro" id="IPR036736">
    <property type="entry name" value="ACP-like_sf"/>
</dbReference>
<evidence type="ECO:0000256" key="8">
    <source>
        <dbReference type="ARBA" id="ARBA00023315"/>
    </source>
</evidence>